<feature type="compositionally biased region" description="Low complexity" evidence="1">
    <location>
        <begin position="1392"/>
        <end position="1420"/>
    </location>
</feature>
<feature type="compositionally biased region" description="Low complexity" evidence="1">
    <location>
        <begin position="1329"/>
        <end position="1348"/>
    </location>
</feature>
<feature type="compositionally biased region" description="Pro residues" evidence="1">
    <location>
        <begin position="246"/>
        <end position="265"/>
    </location>
</feature>
<feature type="compositionally biased region" description="Pro residues" evidence="1">
    <location>
        <begin position="102"/>
        <end position="112"/>
    </location>
</feature>
<proteinExistence type="predicted"/>
<evidence type="ECO:0000313" key="3">
    <source>
        <dbReference type="Proteomes" id="UP001497457"/>
    </source>
</evidence>
<feature type="compositionally biased region" description="Polar residues" evidence="1">
    <location>
        <begin position="1430"/>
        <end position="1461"/>
    </location>
</feature>
<feature type="compositionally biased region" description="Low complexity" evidence="1">
    <location>
        <begin position="363"/>
        <end position="398"/>
    </location>
</feature>
<feature type="compositionally biased region" description="Polar residues" evidence="1">
    <location>
        <begin position="763"/>
        <end position="782"/>
    </location>
</feature>
<feature type="compositionally biased region" description="Basic and acidic residues" evidence="1">
    <location>
        <begin position="972"/>
        <end position="991"/>
    </location>
</feature>
<feature type="region of interest" description="Disordered" evidence="1">
    <location>
        <begin position="1"/>
        <end position="273"/>
    </location>
</feature>
<feature type="region of interest" description="Disordered" evidence="1">
    <location>
        <begin position="1278"/>
        <end position="1461"/>
    </location>
</feature>
<feature type="compositionally biased region" description="Low complexity" evidence="1">
    <location>
        <begin position="572"/>
        <end position="583"/>
    </location>
</feature>
<evidence type="ECO:0000256" key="1">
    <source>
        <dbReference type="SAM" id="MobiDB-lite"/>
    </source>
</evidence>
<gene>
    <name evidence="2" type="ORF">URODEC1_LOCUS110027</name>
</gene>
<feature type="region of interest" description="Disordered" evidence="1">
    <location>
        <begin position="1017"/>
        <end position="1044"/>
    </location>
</feature>
<feature type="compositionally biased region" description="Polar residues" evidence="1">
    <location>
        <begin position="1174"/>
        <end position="1184"/>
    </location>
</feature>
<dbReference type="Proteomes" id="UP001497457">
    <property type="component" value="Chromosome 7b"/>
</dbReference>
<feature type="region of interest" description="Disordered" evidence="1">
    <location>
        <begin position="899"/>
        <end position="938"/>
    </location>
</feature>
<dbReference type="PANTHER" id="PTHR34798">
    <property type="entry name" value="PROTEIN TIME FOR COFFEE"/>
    <property type="match status" value="1"/>
</dbReference>
<feature type="region of interest" description="Disordered" evidence="1">
    <location>
        <begin position="290"/>
        <end position="598"/>
    </location>
</feature>
<reference evidence="3" key="1">
    <citation type="submission" date="2024-06" db="EMBL/GenBank/DDBJ databases">
        <authorList>
            <person name="Ryan C."/>
        </authorList>
    </citation>
    <scope>NUCLEOTIDE SEQUENCE [LARGE SCALE GENOMIC DNA]</scope>
</reference>
<feature type="compositionally biased region" description="Basic and acidic residues" evidence="1">
    <location>
        <begin position="43"/>
        <end position="54"/>
    </location>
</feature>
<feature type="compositionally biased region" description="Gly residues" evidence="1">
    <location>
        <begin position="232"/>
        <end position="242"/>
    </location>
</feature>
<accession>A0ABC9FXV6</accession>
<feature type="compositionally biased region" description="Basic and acidic residues" evidence="1">
    <location>
        <begin position="554"/>
        <end position="571"/>
    </location>
</feature>
<feature type="compositionally biased region" description="Low complexity" evidence="1">
    <location>
        <begin position="208"/>
        <end position="224"/>
    </location>
</feature>
<feature type="compositionally biased region" description="Low complexity" evidence="1">
    <location>
        <begin position="906"/>
        <end position="938"/>
    </location>
</feature>
<feature type="compositionally biased region" description="Acidic residues" evidence="1">
    <location>
        <begin position="68"/>
        <end position="87"/>
    </location>
</feature>
<feature type="compositionally biased region" description="Basic and acidic residues" evidence="1">
    <location>
        <begin position="584"/>
        <end position="593"/>
    </location>
</feature>
<dbReference type="EMBL" id="OZ075117">
    <property type="protein sequence ID" value="CAL5083584.1"/>
    <property type="molecule type" value="Genomic_DNA"/>
</dbReference>
<feature type="compositionally biased region" description="Low complexity" evidence="1">
    <location>
        <begin position="1199"/>
        <end position="1242"/>
    </location>
</feature>
<feature type="compositionally biased region" description="Basic and acidic residues" evidence="1">
    <location>
        <begin position="488"/>
        <end position="504"/>
    </location>
</feature>
<feature type="compositionally biased region" description="Low complexity" evidence="1">
    <location>
        <begin position="950"/>
        <end position="962"/>
    </location>
</feature>
<name>A0ABC9FXV6_9POAL</name>
<evidence type="ECO:0008006" key="4">
    <source>
        <dbReference type="Google" id="ProtNLM"/>
    </source>
</evidence>
<sequence length="1578" mass="164565">MDRIRDSRRGGVSVAGGPPPRRRLRSNGGGGGGGGAGVGGPRDSPRSERRRGERLMLNGGGSGAGRDDADDTSDDSLGDDDEDAEEELAPRYQPSQRRSPSTAPPPPSPPQPGGGGHHHSSSSSGGGGGGYNNHHHHHGQQQQMQRKGGGSNPRSPIVGKAVDEMIGVPVPRKARSASTKRSSHEWPVPGGGTSGGSAGTGDGSQIQRPSSRPISPASASTAAPPRKKLKPIGGGGSGGGSGPAPKQRPSPSPAPSTTPPQPPLPKISKSPSFIQEEIEVAEVLFGLTRQFPCPPKQESNHKLEPRDAPEAKSGNSSPAPSSSGVRPSDSASLSTIAPKRKRPRLVKYDEDSRPASPAKPELAEPSSRPEAPPASRSEGKTSTSAAAESGSSATPAAAQLEPSREPEKIEDRSRSRDPELRPSESDRRDHRPESRTEPPAAPSGKLDGEATTVGSEARNGEATATTKIELASDGARQEKFCIDLMLSPDRDGSSDPDADKKGLDSEIDMSGRGNSEKKDGERTRRGLDIDLEDQKMQRNPADEFMPKKLTLQLDLEKPSLGDEKSPSERRQTQPPAQLQQQKPSKSEVKHEKSAMPAVTPPMPIPVGGWLSSFPPFGYLGPVPGLSAAGLHPMDVKPGSSSGLQHAALLPPPTRSKRCATHCYIAQFIQHQQRVAKMNSFWPPAAAAAAAAAANRSGPFFGARPFNMGVVPPTDAASLLVNPMQGSYPVRAHTPMQEAKAPPMATSPFQGSLSKDKALGNAASAESSQRKQPPAHETQQSAPMPNMLQGPAFIFPFNQQHAAAVAAANAANRAADGKSSGASNAMQPSASAHASAANPGAAAMNLSFANLQPDAQFLAILQNGAYPFQVAAHAGGPPSYRGMAPPGPAVPFFNGHVYSSHMMHPSQQQGAQQQSHQKNPMPSLSSSSQKHQPQQSQGLLGYAPNANAAAAASNSQNYSGSNQRPVLLPGLTHRQEGDKTGQDGPSSDDKSHPQKGGYEHNFAVPVHLPNFAMVPAAQTAGSHGEKKLSEHHHHQQQQPQVSRGQGMRIDLASSQPFVMPFGSIGHPVSAPTGLDFSALAQNHAVFQSHQEAARHGYPQLNFAAAQSVQATQNKPQHQLTGETKSVAGDSSSTPNAGDSERKKSASTKYPGDSQQHSLSFTRTESKSYVPPFLGGSTNENSSRTLSLIGAESPNTFGMGSKSTGSSTPVSTPAAASSTISQQQQQQHFLQMQQKHQQLMQQQHHLNRPRSAAPSTPNNAGGYPDRLNMASFQNMMYPAGATQGGVQSPQLKASSGRGTPSSAATTPPAAPPSNLIVMKNSGLHQQQAKVPGHQSQSSLSMSSSKMGPSLTNLSTGAGDLSRSSNAPVASGSPSNSVSKSTGGSPPATGSAKGVQQPVQLPSPQQSTKNPGSTSSSRSTPTNHFSMAMPSILGQQPNVSPGSNAGSKQQSHMPPSSLKQQQPFPQGHFFISNAYTPQAPGAAGPAALGLYQKRPGDKAQQQAPHQQNAMPAAVGNNMKALHPPGGFMHLASAAQSAGGVPHSHMSAAQLTFGAMQMPVKPSSDQKPAAVDDPDTHALEWK</sequence>
<feature type="compositionally biased region" description="Basic and acidic residues" evidence="1">
    <location>
        <begin position="402"/>
        <end position="436"/>
    </location>
</feature>
<organism evidence="2 3">
    <name type="scientific">Urochloa decumbens</name>
    <dbReference type="NCBI Taxonomy" id="240449"/>
    <lineage>
        <taxon>Eukaryota</taxon>
        <taxon>Viridiplantae</taxon>
        <taxon>Streptophyta</taxon>
        <taxon>Embryophyta</taxon>
        <taxon>Tracheophyta</taxon>
        <taxon>Spermatophyta</taxon>
        <taxon>Magnoliopsida</taxon>
        <taxon>Liliopsida</taxon>
        <taxon>Poales</taxon>
        <taxon>Poaceae</taxon>
        <taxon>PACMAD clade</taxon>
        <taxon>Panicoideae</taxon>
        <taxon>Panicodae</taxon>
        <taxon>Paniceae</taxon>
        <taxon>Melinidinae</taxon>
        <taxon>Urochloa</taxon>
    </lineage>
</organism>
<feature type="compositionally biased region" description="Polar residues" evidence="1">
    <location>
        <begin position="1349"/>
        <end position="1381"/>
    </location>
</feature>
<keyword evidence="3" id="KW-1185">Reference proteome</keyword>
<feature type="compositionally biased region" description="Polar residues" evidence="1">
    <location>
        <begin position="1282"/>
        <end position="1296"/>
    </location>
</feature>
<feature type="compositionally biased region" description="Low complexity" evidence="1">
    <location>
        <begin position="313"/>
        <end position="328"/>
    </location>
</feature>
<dbReference type="PANTHER" id="PTHR34798:SF2">
    <property type="entry name" value="PROTEIN TIME FOR COFFEE"/>
    <property type="match status" value="1"/>
</dbReference>
<feature type="compositionally biased region" description="Basic and acidic residues" evidence="1">
    <location>
        <begin position="298"/>
        <end position="310"/>
    </location>
</feature>
<feature type="compositionally biased region" description="Basic and acidic residues" evidence="1">
    <location>
        <begin position="514"/>
        <end position="546"/>
    </location>
</feature>
<feature type="region of interest" description="Disordered" evidence="1">
    <location>
        <begin position="735"/>
        <end position="789"/>
    </location>
</feature>
<feature type="compositionally biased region" description="Gly residues" evidence="1">
    <location>
        <begin position="189"/>
        <end position="202"/>
    </location>
</feature>
<feature type="compositionally biased region" description="Polar residues" evidence="1">
    <location>
        <begin position="1105"/>
        <end position="1135"/>
    </location>
</feature>
<feature type="region of interest" description="Disordered" evidence="1">
    <location>
        <begin position="1555"/>
        <end position="1578"/>
    </location>
</feature>
<protein>
    <recommendedName>
        <fullName evidence="4">Protein TIME FOR COFFEE</fullName>
    </recommendedName>
</protein>
<reference evidence="2 3" key="2">
    <citation type="submission" date="2024-10" db="EMBL/GenBank/DDBJ databases">
        <authorList>
            <person name="Ryan C."/>
        </authorList>
    </citation>
    <scope>NUCLEOTIDE SEQUENCE [LARGE SCALE GENOMIC DNA]</scope>
</reference>
<dbReference type="InterPro" id="IPR039317">
    <property type="entry name" value="TIC"/>
</dbReference>
<feature type="compositionally biased region" description="Polar residues" evidence="1">
    <location>
        <begin position="1151"/>
        <end position="1161"/>
    </location>
</feature>
<feature type="region of interest" description="Disordered" evidence="1">
    <location>
        <begin position="950"/>
        <end position="999"/>
    </location>
</feature>
<evidence type="ECO:0000313" key="2">
    <source>
        <dbReference type="EMBL" id="CAL5083584.1"/>
    </source>
</evidence>
<feature type="region of interest" description="Disordered" evidence="1">
    <location>
        <begin position="1105"/>
        <end position="1265"/>
    </location>
</feature>
<feature type="compositionally biased region" description="Gly residues" evidence="1">
    <location>
        <begin position="27"/>
        <end position="40"/>
    </location>
</feature>